<reference evidence="3" key="2">
    <citation type="journal article" date="2017" name="Nat. Plants">
        <title>The Aegilops tauschii genome reveals multiple impacts of transposons.</title>
        <authorList>
            <person name="Zhao G."/>
            <person name="Zou C."/>
            <person name="Li K."/>
            <person name="Wang K."/>
            <person name="Li T."/>
            <person name="Gao L."/>
            <person name="Zhang X."/>
            <person name="Wang H."/>
            <person name="Yang Z."/>
            <person name="Liu X."/>
            <person name="Jiang W."/>
            <person name="Mao L."/>
            <person name="Kong X."/>
            <person name="Jiao Y."/>
            <person name="Jia J."/>
        </authorList>
    </citation>
    <scope>NUCLEOTIDE SEQUENCE [LARGE SCALE GENOMIC DNA]</scope>
    <source>
        <strain evidence="3">cv. AL8/78</strain>
    </source>
</reference>
<reference evidence="2" key="4">
    <citation type="submission" date="2019-03" db="UniProtKB">
        <authorList>
            <consortium name="EnsemblPlants"/>
        </authorList>
    </citation>
    <scope>IDENTIFICATION</scope>
</reference>
<feature type="compositionally biased region" description="Low complexity" evidence="1">
    <location>
        <begin position="30"/>
        <end position="42"/>
    </location>
</feature>
<dbReference type="Proteomes" id="UP000015105">
    <property type="component" value="Chromosome 4D"/>
</dbReference>
<name>A0A453HVK2_AEGTS</name>
<dbReference type="Gramene" id="AET4Gv20315200.9">
    <property type="protein sequence ID" value="AET4Gv20315200.9"/>
    <property type="gene ID" value="AET4Gv20315200"/>
</dbReference>
<feature type="compositionally biased region" description="Basic residues" evidence="1">
    <location>
        <begin position="1"/>
        <end position="10"/>
    </location>
</feature>
<organism evidence="2 3">
    <name type="scientific">Aegilops tauschii subsp. strangulata</name>
    <name type="common">Goatgrass</name>
    <dbReference type="NCBI Taxonomy" id="200361"/>
    <lineage>
        <taxon>Eukaryota</taxon>
        <taxon>Viridiplantae</taxon>
        <taxon>Streptophyta</taxon>
        <taxon>Embryophyta</taxon>
        <taxon>Tracheophyta</taxon>
        <taxon>Spermatophyta</taxon>
        <taxon>Magnoliopsida</taxon>
        <taxon>Liliopsida</taxon>
        <taxon>Poales</taxon>
        <taxon>Poaceae</taxon>
        <taxon>BOP clade</taxon>
        <taxon>Pooideae</taxon>
        <taxon>Triticodae</taxon>
        <taxon>Triticeae</taxon>
        <taxon>Triticinae</taxon>
        <taxon>Aegilops</taxon>
    </lineage>
</organism>
<reference evidence="2" key="3">
    <citation type="journal article" date="2017" name="Nature">
        <title>Genome sequence of the progenitor of the wheat D genome Aegilops tauschii.</title>
        <authorList>
            <person name="Luo M.C."/>
            <person name="Gu Y.Q."/>
            <person name="Puiu D."/>
            <person name="Wang H."/>
            <person name="Twardziok S.O."/>
            <person name="Deal K.R."/>
            <person name="Huo N."/>
            <person name="Zhu T."/>
            <person name="Wang L."/>
            <person name="Wang Y."/>
            <person name="McGuire P.E."/>
            <person name="Liu S."/>
            <person name="Long H."/>
            <person name="Ramasamy R.K."/>
            <person name="Rodriguez J.C."/>
            <person name="Van S.L."/>
            <person name="Yuan L."/>
            <person name="Wang Z."/>
            <person name="Xia Z."/>
            <person name="Xiao L."/>
            <person name="Anderson O.D."/>
            <person name="Ouyang S."/>
            <person name="Liang Y."/>
            <person name="Zimin A.V."/>
            <person name="Pertea G."/>
            <person name="Qi P."/>
            <person name="Bennetzen J.L."/>
            <person name="Dai X."/>
            <person name="Dawson M.W."/>
            <person name="Muller H.G."/>
            <person name="Kugler K."/>
            <person name="Rivarola-Duarte L."/>
            <person name="Spannagl M."/>
            <person name="Mayer K.F.X."/>
            <person name="Lu F.H."/>
            <person name="Bevan M.W."/>
            <person name="Leroy P."/>
            <person name="Li P."/>
            <person name="You F.M."/>
            <person name="Sun Q."/>
            <person name="Liu Z."/>
            <person name="Lyons E."/>
            <person name="Wicker T."/>
            <person name="Salzberg S.L."/>
            <person name="Devos K.M."/>
            <person name="Dvorak J."/>
        </authorList>
    </citation>
    <scope>NUCLEOTIDE SEQUENCE [LARGE SCALE GENOMIC DNA]</scope>
    <source>
        <strain evidence="2">cv. AL8/78</strain>
    </source>
</reference>
<evidence type="ECO:0000313" key="3">
    <source>
        <dbReference type="Proteomes" id="UP000015105"/>
    </source>
</evidence>
<reference evidence="3" key="1">
    <citation type="journal article" date="2014" name="Science">
        <title>Ancient hybridizations among the ancestral genomes of bread wheat.</title>
        <authorList>
            <consortium name="International Wheat Genome Sequencing Consortium,"/>
            <person name="Marcussen T."/>
            <person name="Sandve S.R."/>
            <person name="Heier L."/>
            <person name="Spannagl M."/>
            <person name="Pfeifer M."/>
            <person name="Jakobsen K.S."/>
            <person name="Wulff B.B."/>
            <person name="Steuernagel B."/>
            <person name="Mayer K.F."/>
            <person name="Olsen O.A."/>
        </authorList>
    </citation>
    <scope>NUCLEOTIDE SEQUENCE [LARGE SCALE GENOMIC DNA]</scope>
    <source>
        <strain evidence="3">cv. AL8/78</strain>
    </source>
</reference>
<keyword evidence="3" id="KW-1185">Reference proteome</keyword>
<proteinExistence type="predicted"/>
<reference evidence="2" key="5">
    <citation type="journal article" date="2021" name="G3 (Bethesda)">
        <title>Aegilops tauschii genome assembly Aet v5.0 features greater sequence contiguity and improved annotation.</title>
        <authorList>
            <person name="Wang L."/>
            <person name="Zhu T."/>
            <person name="Rodriguez J.C."/>
            <person name="Deal K.R."/>
            <person name="Dubcovsky J."/>
            <person name="McGuire P.E."/>
            <person name="Lux T."/>
            <person name="Spannagl M."/>
            <person name="Mayer K.F.X."/>
            <person name="Baldrich P."/>
            <person name="Meyers B.C."/>
            <person name="Huo N."/>
            <person name="Gu Y.Q."/>
            <person name="Zhou H."/>
            <person name="Devos K.M."/>
            <person name="Bennetzen J.L."/>
            <person name="Unver T."/>
            <person name="Budak H."/>
            <person name="Gulick P.J."/>
            <person name="Galiba G."/>
            <person name="Kalapos B."/>
            <person name="Nelson D.R."/>
            <person name="Li P."/>
            <person name="You F.M."/>
            <person name="Luo M.C."/>
            <person name="Dvorak J."/>
        </authorList>
    </citation>
    <scope>NUCLEOTIDE SEQUENCE [LARGE SCALE GENOMIC DNA]</scope>
    <source>
        <strain evidence="2">cv. AL8/78</strain>
    </source>
</reference>
<protein>
    <submittedName>
        <fullName evidence="2">Uncharacterized protein</fullName>
    </submittedName>
</protein>
<feature type="region of interest" description="Disordered" evidence="1">
    <location>
        <begin position="1"/>
        <end position="61"/>
    </location>
</feature>
<sequence>TNPQIRKQRKTNQSEEWHAHTSPPRGAHIAAASPATSSSSTPLVSSCPDPGGAARLQQSVGKHEWVEKEVIFSLA</sequence>
<dbReference type="EnsemblPlants" id="AET4Gv20315200.9">
    <property type="protein sequence ID" value="AET4Gv20315200.9"/>
    <property type="gene ID" value="AET4Gv20315200"/>
</dbReference>
<evidence type="ECO:0000313" key="2">
    <source>
        <dbReference type="EnsemblPlants" id="AET4Gv20315200.9"/>
    </source>
</evidence>
<dbReference type="AlphaFoldDB" id="A0A453HVK2"/>
<accession>A0A453HVK2</accession>
<evidence type="ECO:0000256" key="1">
    <source>
        <dbReference type="SAM" id="MobiDB-lite"/>
    </source>
</evidence>